<feature type="region of interest" description="Disordered" evidence="1">
    <location>
        <begin position="95"/>
        <end position="141"/>
    </location>
</feature>
<gene>
    <name evidence="2" type="ORF">O181_048148</name>
</gene>
<proteinExistence type="predicted"/>
<sequence>MRPFHLPYPAFIGLIGQLFTSPTPRPLSLFLGLGGIFSLPGAYAPSSHHHRPWPNPLYWGGFGLNGLLGPFRPPTSSTAHSPWGHYSPFGPDPMRQKGAKGAVHQPPMPVHGLWQPPESTSSAPSKDSPQAQGKTFPSSMHPVLKDQGVVHIWHNIPLHTIFAQQSNVKFSGTNEVITNQAPNTSPILKEDSSATQSGNSLVATRRPFEDPNHLALQELGCQFSSKLF</sequence>
<evidence type="ECO:0000313" key="3">
    <source>
        <dbReference type="Proteomes" id="UP000765509"/>
    </source>
</evidence>
<protein>
    <submittedName>
        <fullName evidence="2">Uncharacterized protein</fullName>
    </submittedName>
</protein>
<keyword evidence="3" id="KW-1185">Reference proteome</keyword>
<evidence type="ECO:0000256" key="1">
    <source>
        <dbReference type="SAM" id="MobiDB-lite"/>
    </source>
</evidence>
<dbReference type="Proteomes" id="UP000765509">
    <property type="component" value="Unassembled WGS sequence"/>
</dbReference>
<dbReference type="EMBL" id="AVOT02020323">
    <property type="protein sequence ID" value="MBW0508433.1"/>
    <property type="molecule type" value="Genomic_DNA"/>
</dbReference>
<name>A0A9Q3HK74_9BASI</name>
<organism evidence="2 3">
    <name type="scientific">Austropuccinia psidii MF-1</name>
    <dbReference type="NCBI Taxonomy" id="1389203"/>
    <lineage>
        <taxon>Eukaryota</taxon>
        <taxon>Fungi</taxon>
        <taxon>Dikarya</taxon>
        <taxon>Basidiomycota</taxon>
        <taxon>Pucciniomycotina</taxon>
        <taxon>Pucciniomycetes</taxon>
        <taxon>Pucciniales</taxon>
        <taxon>Sphaerophragmiaceae</taxon>
        <taxon>Austropuccinia</taxon>
    </lineage>
</organism>
<comment type="caution">
    <text evidence="2">The sequence shown here is derived from an EMBL/GenBank/DDBJ whole genome shotgun (WGS) entry which is preliminary data.</text>
</comment>
<reference evidence="2" key="1">
    <citation type="submission" date="2021-03" db="EMBL/GenBank/DDBJ databases">
        <title>Draft genome sequence of rust myrtle Austropuccinia psidii MF-1, a brazilian biotype.</title>
        <authorList>
            <person name="Quecine M.C."/>
            <person name="Pachon D.M.R."/>
            <person name="Bonatelli M.L."/>
            <person name="Correr F.H."/>
            <person name="Franceschini L.M."/>
            <person name="Leite T.F."/>
            <person name="Margarido G.R.A."/>
            <person name="Almeida C.A."/>
            <person name="Ferrarezi J.A."/>
            <person name="Labate C.A."/>
        </authorList>
    </citation>
    <scope>NUCLEOTIDE SEQUENCE</scope>
    <source>
        <strain evidence="2">MF-1</strain>
    </source>
</reference>
<evidence type="ECO:0000313" key="2">
    <source>
        <dbReference type="EMBL" id="MBW0508433.1"/>
    </source>
</evidence>
<dbReference type="AlphaFoldDB" id="A0A9Q3HK74"/>
<accession>A0A9Q3HK74</accession>
<feature type="compositionally biased region" description="Polar residues" evidence="1">
    <location>
        <begin position="117"/>
        <end position="138"/>
    </location>
</feature>